<proteinExistence type="predicted"/>
<dbReference type="EMBL" id="JAESVG020000011">
    <property type="protein sequence ID" value="KAG8622910.1"/>
    <property type="molecule type" value="Genomic_DNA"/>
</dbReference>
<comment type="caution">
    <text evidence="2">The sequence shown here is derived from an EMBL/GenBank/DDBJ whole genome shotgun (WGS) entry which is preliminary data.</text>
</comment>
<reference evidence="2" key="1">
    <citation type="submission" date="2021-07" db="EMBL/GenBank/DDBJ databases">
        <title>Elsinoe batatas strain:CRI-CJ2 Genome sequencing and assembly.</title>
        <authorList>
            <person name="Huang L."/>
        </authorList>
    </citation>
    <scope>NUCLEOTIDE SEQUENCE</scope>
    <source>
        <strain evidence="2">CRI-CJ2</strain>
    </source>
</reference>
<gene>
    <name evidence="2" type="ORF">KVT40_009227</name>
</gene>
<name>A0A8K0KTB7_9PEZI</name>
<protein>
    <submittedName>
        <fullName evidence="2">Uncharacterized protein</fullName>
    </submittedName>
</protein>
<keyword evidence="3" id="KW-1185">Reference proteome</keyword>
<feature type="region of interest" description="Disordered" evidence="1">
    <location>
        <begin position="76"/>
        <end position="99"/>
    </location>
</feature>
<dbReference type="AlphaFoldDB" id="A0A8K0KTB7"/>
<sequence length="116" mass="12351">MNANNSSSNASPFEADAAIEKLSILSSNTSAAGGRLFAFDFGATGTQNQHNGHTFEDRHFLMPVWGDLDPLMPMTSPSSPTYKTDAGSRCANPTHSCSTTATETGCTLMARSRSWT</sequence>
<accession>A0A8K0KTB7</accession>
<evidence type="ECO:0000256" key="1">
    <source>
        <dbReference type="SAM" id="MobiDB-lite"/>
    </source>
</evidence>
<dbReference type="Proteomes" id="UP000809789">
    <property type="component" value="Unassembled WGS sequence"/>
</dbReference>
<evidence type="ECO:0000313" key="3">
    <source>
        <dbReference type="Proteomes" id="UP000809789"/>
    </source>
</evidence>
<organism evidence="2 3">
    <name type="scientific">Elsinoe batatas</name>
    <dbReference type="NCBI Taxonomy" id="2601811"/>
    <lineage>
        <taxon>Eukaryota</taxon>
        <taxon>Fungi</taxon>
        <taxon>Dikarya</taxon>
        <taxon>Ascomycota</taxon>
        <taxon>Pezizomycotina</taxon>
        <taxon>Dothideomycetes</taxon>
        <taxon>Dothideomycetidae</taxon>
        <taxon>Myriangiales</taxon>
        <taxon>Elsinoaceae</taxon>
        <taxon>Elsinoe</taxon>
    </lineage>
</organism>
<evidence type="ECO:0000313" key="2">
    <source>
        <dbReference type="EMBL" id="KAG8622910.1"/>
    </source>
</evidence>